<dbReference type="HOGENOM" id="CLU_2922977_0_0_1"/>
<gene>
    <name evidence="2" type="ORF">K443DRAFT_14277</name>
</gene>
<organism evidence="2 3">
    <name type="scientific">Laccaria amethystina LaAM-08-1</name>
    <dbReference type="NCBI Taxonomy" id="1095629"/>
    <lineage>
        <taxon>Eukaryota</taxon>
        <taxon>Fungi</taxon>
        <taxon>Dikarya</taxon>
        <taxon>Basidiomycota</taxon>
        <taxon>Agaricomycotina</taxon>
        <taxon>Agaricomycetes</taxon>
        <taxon>Agaricomycetidae</taxon>
        <taxon>Agaricales</taxon>
        <taxon>Agaricineae</taxon>
        <taxon>Hydnangiaceae</taxon>
        <taxon>Laccaria</taxon>
    </lineage>
</organism>
<protein>
    <submittedName>
        <fullName evidence="2">Uncharacterized protein</fullName>
    </submittedName>
</protein>
<accession>A0A0C9WTI1</accession>
<dbReference type="EMBL" id="KN838990">
    <property type="protein sequence ID" value="KIJ91578.1"/>
    <property type="molecule type" value="Genomic_DNA"/>
</dbReference>
<name>A0A0C9WTI1_9AGAR</name>
<proteinExistence type="predicted"/>
<feature type="compositionally biased region" description="Basic and acidic residues" evidence="1">
    <location>
        <begin position="8"/>
        <end position="31"/>
    </location>
</feature>
<sequence>MCPTEPACQRDGHTKEDKPPRNEKDEGKRETNTPSPRGMIGGLLASERSPFLPLPILNPAR</sequence>
<dbReference type="AlphaFoldDB" id="A0A0C9WTI1"/>
<evidence type="ECO:0000313" key="2">
    <source>
        <dbReference type="EMBL" id="KIJ91578.1"/>
    </source>
</evidence>
<evidence type="ECO:0000256" key="1">
    <source>
        <dbReference type="SAM" id="MobiDB-lite"/>
    </source>
</evidence>
<feature type="region of interest" description="Disordered" evidence="1">
    <location>
        <begin position="1"/>
        <end position="46"/>
    </location>
</feature>
<reference evidence="2 3" key="1">
    <citation type="submission" date="2014-04" db="EMBL/GenBank/DDBJ databases">
        <authorList>
            <consortium name="DOE Joint Genome Institute"/>
            <person name="Kuo A."/>
            <person name="Kohler A."/>
            <person name="Nagy L.G."/>
            <person name="Floudas D."/>
            <person name="Copeland A."/>
            <person name="Barry K.W."/>
            <person name="Cichocki N."/>
            <person name="Veneault-Fourrey C."/>
            <person name="LaButti K."/>
            <person name="Lindquist E.A."/>
            <person name="Lipzen A."/>
            <person name="Lundell T."/>
            <person name="Morin E."/>
            <person name="Murat C."/>
            <person name="Sun H."/>
            <person name="Tunlid A."/>
            <person name="Henrissat B."/>
            <person name="Grigoriev I.V."/>
            <person name="Hibbett D.S."/>
            <person name="Martin F."/>
            <person name="Nordberg H.P."/>
            <person name="Cantor M.N."/>
            <person name="Hua S.X."/>
        </authorList>
    </citation>
    <scope>NUCLEOTIDE SEQUENCE [LARGE SCALE GENOMIC DNA]</scope>
    <source>
        <strain evidence="2 3">LaAM-08-1</strain>
    </source>
</reference>
<evidence type="ECO:0000313" key="3">
    <source>
        <dbReference type="Proteomes" id="UP000054477"/>
    </source>
</evidence>
<dbReference type="Proteomes" id="UP000054477">
    <property type="component" value="Unassembled WGS sequence"/>
</dbReference>
<reference evidence="3" key="2">
    <citation type="submission" date="2015-01" db="EMBL/GenBank/DDBJ databases">
        <title>Evolutionary Origins and Diversification of the Mycorrhizal Mutualists.</title>
        <authorList>
            <consortium name="DOE Joint Genome Institute"/>
            <consortium name="Mycorrhizal Genomics Consortium"/>
            <person name="Kohler A."/>
            <person name="Kuo A."/>
            <person name="Nagy L.G."/>
            <person name="Floudas D."/>
            <person name="Copeland A."/>
            <person name="Barry K.W."/>
            <person name="Cichocki N."/>
            <person name="Veneault-Fourrey C."/>
            <person name="LaButti K."/>
            <person name="Lindquist E.A."/>
            <person name="Lipzen A."/>
            <person name="Lundell T."/>
            <person name="Morin E."/>
            <person name="Murat C."/>
            <person name="Riley R."/>
            <person name="Ohm R."/>
            <person name="Sun H."/>
            <person name="Tunlid A."/>
            <person name="Henrissat B."/>
            <person name="Grigoriev I.V."/>
            <person name="Hibbett D.S."/>
            <person name="Martin F."/>
        </authorList>
    </citation>
    <scope>NUCLEOTIDE SEQUENCE [LARGE SCALE GENOMIC DNA]</scope>
    <source>
        <strain evidence="3">LaAM-08-1</strain>
    </source>
</reference>
<keyword evidence="3" id="KW-1185">Reference proteome</keyword>